<dbReference type="InterPro" id="IPR016130">
    <property type="entry name" value="Tyr_Pase_AS"/>
</dbReference>
<dbReference type="PANTHER" id="PTHR31126">
    <property type="entry name" value="TYROSINE-PROTEIN PHOSPHATASE"/>
    <property type="match status" value="1"/>
</dbReference>
<name>A0A6N2C8T3_SOLCI</name>
<proteinExistence type="predicted"/>
<dbReference type="AlphaFoldDB" id="A0A6N2C8T3"/>
<comment type="caution">
    <text evidence="1">The sequence shown here is derived from an EMBL/GenBank/DDBJ whole genome shotgun (WGS) entry which is preliminary data.</text>
</comment>
<accession>A0A6N2C8T3</accession>
<sequence length="76" mass="9091">MFGLREITDERNHLVLVHCKRGKRRTGCLVGCLRKLQNWCLDAVVEEYKHFAREIGLKILESLHVQILFEYFKYLL</sequence>
<dbReference type="InterPro" id="IPR029021">
    <property type="entry name" value="Prot-tyrosine_phosphatase-like"/>
</dbReference>
<dbReference type="SUPFAM" id="SSF52799">
    <property type="entry name" value="(Phosphotyrosine protein) phosphatases II"/>
    <property type="match status" value="1"/>
</dbReference>
<dbReference type="PANTHER" id="PTHR31126:SF46">
    <property type="entry name" value="TYROSINE-PROTEIN PHOSPHATASE DSP5"/>
    <property type="match status" value="1"/>
</dbReference>
<dbReference type="PROSITE" id="PS00383">
    <property type="entry name" value="TYR_PHOSPHATASE_1"/>
    <property type="match status" value="1"/>
</dbReference>
<dbReference type="Gene3D" id="3.90.190.10">
    <property type="entry name" value="Protein tyrosine phosphatase superfamily"/>
    <property type="match status" value="1"/>
</dbReference>
<gene>
    <name evidence="1" type="ORF">EJD97_024864</name>
</gene>
<evidence type="ECO:0000313" key="1">
    <source>
        <dbReference type="EMBL" id="TMX01234.1"/>
    </source>
</evidence>
<dbReference type="GO" id="GO:0016791">
    <property type="term" value="F:phosphatase activity"/>
    <property type="evidence" value="ECO:0007669"/>
    <property type="project" value="TreeGrafter"/>
</dbReference>
<dbReference type="InterPro" id="IPR004861">
    <property type="entry name" value="Siw14-like"/>
</dbReference>
<evidence type="ECO:0008006" key="2">
    <source>
        <dbReference type="Google" id="ProtNLM"/>
    </source>
</evidence>
<dbReference type="GO" id="GO:0052845">
    <property type="term" value="F:inositol-5-diphosphate-1,2,3,4,6-pentakisphosphate diphosphatase activity"/>
    <property type="evidence" value="ECO:0007669"/>
    <property type="project" value="UniProtKB-ARBA"/>
</dbReference>
<dbReference type="GO" id="GO:0005737">
    <property type="term" value="C:cytoplasm"/>
    <property type="evidence" value="ECO:0007669"/>
    <property type="project" value="TreeGrafter"/>
</dbReference>
<dbReference type="GO" id="GO:0052847">
    <property type="term" value="F:inositol-1,5-bisdiphosphate-2,3,4,6-tetrakisphosphate 5-diphosphatase activity"/>
    <property type="evidence" value="ECO:0007669"/>
    <property type="project" value="UniProtKB-ARBA"/>
</dbReference>
<reference evidence="1" key="1">
    <citation type="submission" date="2019-05" db="EMBL/GenBank/DDBJ databases">
        <title>The de novo reference genome and transcriptome assemblies of the wild tomato species Solanum chilense.</title>
        <authorList>
            <person name="Stam R."/>
            <person name="Nosenko T."/>
            <person name="Hoerger A.C."/>
            <person name="Stephan W."/>
            <person name="Seidel M.A."/>
            <person name="Kuhn J.M.M."/>
            <person name="Haberer G."/>
            <person name="Tellier A."/>
        </authorList>
    </citation>
    <scope>NUCLEOTIDE SEQUENCE</scope>
    <source>
        <tissue evidence="1">Mature leaves</tissue>
    </source>
</reference>
<dbReference type="Pfam" id="PF03162">
    <property type="entry name" value="Y_phosphatase2"/>
    <property type="match status" value="1"/>
</dbReference>
<organism evidence="1">
    <name type="scientific">Solanum chilense</name>
    <name type="common">Tomato</name>
    <name type="synonym">Lycopersicon chilense</name>
    <dbReference type="NCBI Taxonomy" id="4083"/>
    <lineage>
        <taxon>Eukaryota</taxon>
        <taxon>Viridiplantae</taxon>
        <taxon>Streptophyta</taxon>
        <taxon>Embryophyta</taxon>
        <taxon>Tracheophyta</taxon>
        <taxon>Spermatophyta</taxon>
        <taxon>Magnoliopsida</taxon>
        <taxon>eudicotyledons</taxon>
        <taxon>Gunneridae</taxon>
        <taxon>Pentapetalae</taxon>
        <taxon>asterids</taxon>
        <taxon>lamiids</taxon>
        <taxon>Solanales</taxon>
        <taxon>Solanaceae</taxon>
        <taxon>Solanoideae</taxon>
        <taxon>Solaneae</taxon>
        <taxon>Solanum</taxon>
        <taxon>Solanum subgen. Lycopersicon</taxon>
    </lineage>
</organism>
<protein>
    <recommendedName>
        <fullName evidence="2">Tyrosine specific protein phosphatases domain-containing protein</fullName>
    </recommendedName>
</protein>
<dbReference type="EMBL" id="RXGB01000901">
    <property type="protein sequence ID" value="TMX01234.1"/>
    <property type="molecule type" value="Genomic_DNA"/>
</dbReference>